<dbReference type="RefSeq" id="WP_201375482.1">
    <property type="nucleotide sequence ID" value="NZ_BNJG01000003.1"/>
</dbReference>
<sequence length="142" mass="16959">MGTEERQSEGINTIQGLHLELLRHVQYNSLDGERVVSDLLEWCDLWYSVLPVRMPFCPFKPDDGHYHPYSELGMLRHARWNSWIGDTLYIWTNDNSLPLLRQRIEERWEPSEIGVFSSEADAEMQLEAFHDKHDRVLFLWWD</sequence>
<reference evidence="1 2" key="1">
    <citation type="journal article" date="2021" name="Int. J. Syst. Evol. Microbiol.">
        <title>Reticulibacter mediterranei gen. nov., sp. nov., within the new family Reticulibacteraceae fam. nov., and Ktedonospora formicarum gen. nov., sp. nov., Ktedonobacter robiniae sp. nov., Dictyobacter formicarum sp. nov. and Dictyobacter arantiisoli sp. nov., belonging to the class Ktedonobacteria.</title>
        <authorList>
            <person name="Yabe S."/>
            <person name="Zheng Y."/>
            <person name="Wang C.M."/>
            <person name="Sakai Y."/>
            <person name="Abe K."/>
            <person name="Yokota A."/>
            <person name="Donadio S."/>
            <person name="Cavaletti L."/>
            <person name="Monciardini P."/>
        </authorList>
    </citation>
    <scope>NUCLEOTIDE SEQUENCE [LARGE SCALE GENOMIC DNA]</scope>
    <source>
        <strain evidence="1 2">SOSP1-30</strain>
    </source>
</reference>
<dbReference type="Proteomes" id="UP000654345">
    <property type="component" value="Unassembled WGS sequence"/>
</dbReference>
<organism evidence="1 2">
    <name type="scientific">Ktedonobacter robiniae</name>
    <dbReference type="NCBI Taxonomy" id="2778365"/>
    <lineage>
        <taxon>Bacteria</taxon>
        <taxon>Bacillati</taxon>
        <taxon>Chloroflexota</taxon>
        <taxon>Ktedonobacteria</taxon>
        <taxon>Ktedonobacterales</taxon>
        <taxon>Ktedonobacteraceae</taxon>
        <taxon>Ktedonobacter</taxon>
    </lineage>
</organism>
<protein>
    <recommendedName>
        <fullName evidence="3">DUF4253 domain-containing protein</fullName>
    </recommendedName>
</protein>
<accession>A0ABQ3V2Y8</accession>
<gene>
    <name evidence="1" type="ORF">KSB_77580</name>
</gene>
<evidence type="ECO:0000313" key="2">
    <source>
        <dbReference type="Proteomes" id="UP000654345"/>
    </source>
</evidence>
<evidence type="ECO:0000313" key="1">
    <source>
        <dbReference type="EMBL" id="GHO59283.1"/>
    </source>
</evidence>
<comment type="caution">
    <text evidence="1">The sequence shown here is derived from an EMBL/GenBank/DDBJ whole genome shotgun (WGS) entry which is preliminary data.</text>
</comment>
<evidence type="ECO:0008006" key="3">
    <source>
        <dbReference type="Google" id="ProtNLM"/>
    </source>
</evidence>
<proteinExistence type="predicted"/>
<dbReference type="EMBL" id="BNJG01000003">
    <property type="protein sequence ID" value="GHO59283.1"/>
    <property type="molecule type" value="Genomic_DNA"/>
</dbReference>
<name>A0ABQ3V2Y8_9CHLR</name>
<keyword evidence="2" id="KW-1185">Reference proteome</keyword>